<evidence type="ECO:0000256" key="3">
    <source>
        <dbReference type="ARBA" id="ARBA00006958"/>
    </source>
</evidence>
<accession>A0A9P3GY32</accession>
<evidence type="ECO:0000256" key="2">
    <source>
        <dbReference type="ARBA" id="ARBA00004123"/>
    </source>
</evidence>
<feature type="domain" description="DDE Tnp4" evidence="8">
    <location>
        <begin position="2"/>
        <end position="122"/>
    </location>
</feature>
<keyword evidence="7" id="KW-0539">Nucleus</keyword>
<dbReference type="OrthoDB" id="2751566at2759"/>
<keyword evidence="9" id="KW-0255">Endonuclease</keyword>
<comment type="cofactor">
    <cofactor evidence="1">
        <name>a divalent metal cation</name>
        <dbReference type="ChEBI" id="CHEBI:60240"/>
    </cofactor>
</comment>
<evidence type="ECO:0000256" key="7">
    <source>
        <dbReference type="ARBA" id="ARBA00023242"/>
    </source>
</evidence>
<keyword evidence="6" id="KW-0378">Hydrolase</keyword>
<protein>
    <submittedName>
        <fullName evidence="9">DDE superfamily endonuclease</fullName>
    </submittedName>
</protein>
<dbReference type="PANTHER" id="PTHR22930">
    <property type="match status" value="1"/>
</dbReference>
<dbReference type="GO" id="GO:0016787">
    <property type="term" value="F:hydrolase activity"/>
    <property type="evidence" value="ECO:0007669"/>
    <property type="project" value="UniProtKB-KW"/>
</dbReference>
<reference evidence="9 10" key="1">
    <citation type="submission" date="2021-08" db="EMBL/GenBank/DDBJ databases">
        <title>Draft Genome Sequence of Phanerochaete sordida strain YK-624.</title>
        <authorList>
            <person name="Mori T."/>
            <person name="Dohra H."/>
            <person name="Suzuki T."/>
            <person name="Kawagishi H."/>
            <person name="Hirai H."/>
        </authorList>
    </citation>
    <scope>NUCLEOTIDE SEQUENCE [LARGE SCALE GENOMIC DNA]</scope>
    <source>
        <strain evidence="9 10">YK-624</strain>
    </source>
</reference>
<evidence type="ECO:0000256" key="1">
    <source>
        <dbReference type="ARBA" id="ARBA00001968"/>
    </source>
</evidence>
<evidence type="ECO:0000256" key="5">
    <source>
        <dbReference type="ARBA" id="ARBA00022723"/>
    </source>
</evidence>
<name>A0A9P3GY32_9APHY</name>
<dbReference type="Pfam" id="PF13359">
    <property type="entry name" value="DDE_Tnp_4"/>
    <property type="match status" value="1"/>
</dbReference>
<dbReference type="EMBL" id="BPQB01000172">
    <property type="protein sequence ID" value="GJF00606.1"/>
    <property type="molecule type" value="Genomic_DNA"/>
</dbReference>
<comment type="caution">
    <text evidence="9">The sequence shown here is derived from an EMBL/GenBank/DDBJ whole genome shotgun (WGS) entry which is preliminary data.</text>
</comment>
<dbReference type="InterPro" id="IPR027806">
    <property type="entry name" value="HARBI1_dom"/>
</dbReference>
<dbReference type="GO" id="GO:0004519">
    <property type="term" value="F:endonuclease activity"/>
    <property type="evidence" value="ECO:0007669"/>
    <property type="project" value="UniProtKB-KW"/>
</dbReference>
<dbReference type="PANTHER" id="PTHR22930:SF268">
    <property type="entry name" value="NUCLEASE HARBI1"/>
    <property type="match status" value="1"/>
</dbReference>
<evidence type="ECO:0000256" key="4">
    <source>
        <dbReference type="ARBA" id="ARBA00022722"/>
    </source>
</evidence>
<gene>
    <name evidence="9" type="ORF">PsYK624_168990</name>
</gene>
<dbReference type="GO" id="GO:0046872">
    <property type="term" value="F:metal ion binding"/>
    <property type="evidence" value="ECO:0007669"/>
    <property type="project" value="UniProtKB-KW"/>
</dbReference>
<dbReference type="GO" id="GO:0005634">
    <property type="term" value="C:nucleus"/>
    <property type="evidence" value="ECO:0007669"/>
    <property type="project" value="UniProtKB-SubCell"/>
</dbReference>
<dbReference type="InterPro" id="IPR045249">
    <property type="entry name" value="HARBI1-like"/>
</dbReference>
<dbReference type="AlphaFoldDB" id="A0A9P3GY32"/>
<evidence type="ECO:0000259" key="8">
    <source>
        <dbReference type="Pfam" id="PF13359"/>
    </source>
</evidence>
<comment type="similarity">
    <text evidence="3">Belongs to the HARBI1 family.</text>
</comment>
<keyword evidence="4" id="KW-0540">Nuclease</keyword>
<proteinExistence type="inferred from homology"/>
<organism evidence="9 10">
    <name type="scientific">Phanerochaete sordida</name>
    <dbReference type="NCBI Taxonomy" id="48140"/>
    <lineage>
        <taxon>Eukaryota</taxon>
        <taxon>Fungi</taxon>
        <taxon>Dikarya</taxon>
        <taxon>Basidiomycota</taxon>
        <taxon>Agaricomycotina</taxon>
        <taxon>Agaricomycetes</taxon>
        <taxon>Polyporales</taxon>
        <taxon>Phanerochaetaceae</taxon>
        <taxon>Phanerochaete</taxon>
    </lineage>
</organism>
<evidence type="ECO:0000313" key="10">
    <source>
        <dbReference type="Proteomes" id="UP000703269"/>
    </source>
</evidence>
<comment type="subcellular location">
    <subcellularLocation>
        <location evidence="2">Nucleus</location>
    </subcellularLocation>
</comment>
<dbReference type="Proteomes" id="UP000703269">
    <property type="component" value="Unassembled WGS sequence"/>
</dbReference>
<keyword evidence="10" id="KW-1185">Reference proteome</keyword>
<sequence length="156" mass="17556">MQFCYVLSGWEGSASDNLIFESALTTSLKIPDKYFFLADAGFPSCKTLLVPYRGVRYHLREWGVAGQRPQDCKELFNLRHSQLRNVIERIFGSAKNKLPVMGRSAPYSLEAQAAFFPAFAAIYNFNRIHNPDDTNDSIFDSTESLLISDTQASSSQ</sequence>
<evidence type="ECO:0000256" key="6">
    <source>
        <dbReference type="ARBA" id="ARBA00022801"/>
    </source>
</evidence>
<keyword evidence="5" id="KW-0479">Metal-binding</keyword>
<evidence type="ECO:0000313" key="9">
    <source>
        <dbReference type="EMBL" id="GJF00606.1"/>
    </source>
</evidence>